<dbReference type="EC" id="2.4.1.227" evidence="10"/>
<dbReference type="GO" id="GO:0008360">
    <property type="term" value="P:regulation of cell shape"/>
    <property type="evidence" value="ECO:0007669"/>
    <property type="project" value="UniProtKB-KW"/>
</dbReference>
<dbReference type="PANTHER" id="PTHR21015">
    <property type="entry name" value="UDP-N-ACETYLGLUCOSAMINE--N-ACETYLMURAMYL-(PENTAPEPTIDE) PYROPHOSPHORYL-UNDECAPRENOL N-ACETYLGLUCOSAMINE TRANSFERASE 1"/>
    <property type="match status" value="1"/>
</dbReference>
<keyword evidence="9 10" id="KW-0961">Cell wall biogenesis/degradation</keyword>
<keyword evidence="2 10" id="KW-0132">Cell division</keyword>
<dbReference type="STRING" id="1827387.A4S15_08825"/>
<feature type="binding site" evidence="10">
    <location>
        <position position="195"/>
    </location>
    <ligand>
        <name>UDP-N-acetyl-alpha-D-glucosamine</name>
        <dbReference type="ChEBI" id="CHEBI:57705"/>
    </ligand>
</feature>
<feature type="domain" description="Glycosyl transferase family 28 C-terminal" evidence="12">
    <location>
        <begin position="189"/>
        <end position="355"/>
    </location>
</feature>
<evidence type="ECO:0000259" key="12">
    <source>
        <dbReference type="Pfam" id="PF04101"/>
    </source>
</evidence>
<protein>
    <recommendedName>
        <fullName evidence="10">UDP-N-acetylglucosamine--N-acetylmuramyl-(pentapeptide) pyrophosphoryl-undecaprenol N-acetylglucosamine transferase</fullName>
        <ecNumber evidence="10">2.4.1.227</ecNumber>
    </recommendedName>
    <alternativeName>
        <fullName evidence="10">Undecaprenyl-PP-MurNAc-pentapeptide-UDPGlcNAc GlcNAc transferase</fullName>
    </alternativeName>
</protein>
<evidence type="ECO:0000256" key="5">
    <source>
        <dbReference type="ARBA" id="ARBA00022960"/>
    </source>
</evidence>
<dbReference type="InterPro" id="IPR006009">
    <property type="entry name" value="GlcNAc_MurG"/>
</dbReference>
<dbReference type="Pfam" id="PF04101">
    <property type="entry name" value="Glyco_tran_28_C"/>
    <property type="match status" value="1"/>
</dbReference>
<dbReference type="Pfam" id="PF03033">
    <property type="entry name" value="Glyco_transf_28"/>
    <property type="match status" value="1"/>
</dbReference>
<feature type="domain" description="Glycosyltransferase family 28 N-terminal" evidence="11">
    <location>
        <begin position="8"/>
        <end position="143"/>
    </location>
</feature>
<comment type="subcellular location">
    <subcellularLocation>
        <location evidence="10">Cell membrane</location>
        <topology evidence="10">Peripheral membrane protein</topology>
        <orientation evidence="10">Cytoplasmic side</orientation>
    </subcellularLocation>
</comment>
<dbReference type="RefSeq" id="WP_376801404.1">
    <property type="nucleotide sequence ID" value="NZ_DBNB01000021.1"/>
</dbReference>
<evidence type="ECO:0000313" key="14">
    <source>
        <dbReference type="Proteomes" id="UP000192872"/>
    </source>
</evidence>
<organism evidence="13 14">
    <name type="scientific">Candidatus Raskinella chloraquaticus</name>
    <dbReference type="NCBI Taxonomy" id="1951219"/>
    <lineage>
        <taxon>Bacteria</taxon>
        <taxon>Pseudomonadati</taxon>
        <taxon>Pseudomonadota</taxon>
        <taxon>Alphaproteobacteria</taxon>
        <taxon>Hyphomicrobiales</taxon>
        <taxon>Phreatobacteraceae</taxon>
        <taxon>Candidatus Raskinella</taxon>
    </lineage>
</organism>
<dbReference type="GO" id="GO:0051301">
    <property type="term" value="P:cell division"/>
    <property type="evidence" value="ECO:0007669"/>
    <property type="project" value="UniProtKB-KW"/>
</dbReference>
<dbReference type="NCBIfam" id="TIGR01133">
    <property type="entry name" value="murG"/>
    <property type="match status" value="1"/>
</dbReference>
<dbReference type="GO" id="GO:0005975">
    <property type="term" value="P:carbohydrate metabolic process"/>
    <property type="evidence" value="ECO:0007669"/>
    <property type="project" value="InterPro"/>
</dbReference>
<dbReference type="UniPathway" id="UPA00219"/>
<evidence type="ECO:0000256" key="4">
    <source>
        <dbReference type="ARBA" id="ARBA00022679"/>
    </source>
</evidence>
<dbReference type="GO" id="GO:0071555">
    <property type="term" value="P:cell wall organization"/>
    <property type="evidence" value="ECO:0007669"/>
    <property type="project" value="UniProtKB-KW"/>
</dbReference>
<comment type="caution">
    <text evidence="13">The sequence shown here is derived from an EMBL/GenBank/DDBJ whole genome shotgun (WGS) entry which is preliminary data.</text>
</comment>
<feature type="binding site" evidence="10">
    <location>
        <begin position="15"/>
        <end position="17"/>
    </location>
    <ligand>
        <name>UDP-N-acetyl-alpha-D-glucosamine</name>
        <dbReference type="ChEBI" id="CHEBI:57705"/>
    </ligand>
</feature>
<name>A0A1W9HYC1_9HYPH</name>
<evidence type="ECO:0000256" key="7">
    <source>
        <dbReference type="ARBA" id="ARBA00023136"/>
    </source>
</evidence>
<dbReference type="PANTHER" id="PTHR21015:SF22">
    <property type="entry name" value="GLYCOSYLTRANSFERASE"/>
    <property type="match status" value="1"/>
</dbReference>
<proteinExistence type="inferred from homology"/>
<evidence type="ECO:0000256" key="3">
    <source>
        <dbReference type="ARBA" id="ARBA00022676"/>
    </source>
</evidence>
<dbReference type="CDD" id="cd03785">
    <property type="entry name" value="GT28_MurG"/>
    <property type="match status" value="1"/>
</dbReference>
<dbReference type="GO" id="GO:0050511">
    <property type="term" value="F:undecaprenyldiphospho-muramoylpentapeptide beta-N-acetylglucosaminyltransferase activity"/>
    <property type="evidence" value="ECO:0007669"/>
    <property type="project" value="UniProtKB-UniRule"/>
</dbReference>
<keyword evidence="4 10" id="KW-0808">Transferase</keyword>
<evidence type="ECO:0000256" key="8">
    <source>
        <dbReference type="ARBA" id="ARBA00023306"/>
    </source>
</evidence>
<comment type="function">
    <text evidence="10">Cell wall formation. Catalyzes the transfer of a GlcNAc subunit on undecaprenyl-pyrophosphoryl-MurNAc-pentapeptide (lipid intermediate I) to form undecaprenyl-pyrophosphoryl-MurNAc-(pentapeptide)GlcNAc (lipid intermediate II).</text>
</comment>
<reference evidence="13 14" key="1">
    <citation type="journal article" date="2017" name="Water Res.">
        <title>Comammox in drinking water systems.</title>
        <authorList>
            <person name="Wang Y."/>
            <person name="Ma L."/>
            <person name="Mao Y."/>
            <person name="Jiang X."/>
            <person name="Xia Y."/>
            <person name="Yu K."/>
            <person name="Li B."/>
            <person name="Zhang T."/>
        </authorList>
    </citation>
    <scope>NUCLEOTIDE SEQUENCE [LARGE SCALE GENOMIC DNA]</scope>
    <source>
        <strain evidence="13">SG_bin8</strain>
    </source>
</reference>
<accession>A0A1W9HYC1</accession>
<comment type="catalytic activity">
    <reaction evidence="10">
        <text>di-trans,octa-cis-undecaprenyl diphospho-N-acetyl-alpha-D-muramoyl-L-alanyl-D-glutamyl-meso-2,6-diaminopimeloyl-D-alanyl-D-alanine + UDP-N-acetyl-alpha-D-glucosamine = di-trans,octa-cis-undecaprenyl diphospho-[N-acetyl-alpha-D-glucosaminyl-(1-&gt;4)]-N-acetyl-alpha-D-muramoyl-L-alanyl-D-glutamyl-meso-2,6-diaminopimeloyl-D-alanyl-D-alanine + UDP + H(+)</text>
        <dbReference type="Rhea" id="RHEA:31227"/>
        <dbReference type="ChEBI" id="CHEBI:15378"/>
        <dbReference type="ChEBI" id="CHEBI:57705"/>
        <dbReference type="ChEBI" id="CHEBI:58223"/>
        <dbReference type="ChEBI" id="CHEBI:61387"/>
        <dbReference type="ChEBI" id="CHEBI:61388"/>
        <dbReference type="EC" id="2.4.1.227"/>
    </reaction>
</comment>
<evidence type="ECO:0000256" key="9">
    <source>
        <dbReference type="ARBA" id="ARBA00023316"/>
    </source>
</evidence>
<keyword evidence="6 10" id="KW-0573">Peptidoglycan synthesis</keyword>
<keyword evidence="8 10" id="KW-0131">Cell cycle</keyword>
<dbReference type="GO" id="GO:0005886">
    <property type="term" value="C:plasma membrane"/>
    <property type="evidence" value="ECO:0007669"/>
    <property type="project" value="UniProtKB-SubCell"/>
</dbReference>
<comment type="pathway">
    <text evidence="10">Cell wall biogenesis; peptidoglycan biosynthesis.</text>
</comment>
<dbReference type="SUPFAM" id="SSF53756">
    <property type="entry name" value="UDP-Glycosyltransferase/glycogen phosphorylase"/>
    <property type="match status" value="1"/>
</dbReference>
<feature type="binding site" evidence="10">
    <location>
        <position position="126"/>
    </location>
    <ligand>
        <name>UDP-N-acetyl-alpha-D-glucosamine</name>
        <dbReference type="ChEBI" id="CHEBI:57705"/>
    </ligand>
</feature>
<feature type="binding site" evidence="10">
    <location>
        <position position="169"/>
    </location>
    <ligand>
        <name>UDP-N-acetyl-alpha-D-glucosamine</name>
        <dbReference type="ChEBI" id="CHEBI:57705"/>
    </ligand>
</feature>
<dbReference type="EMBL" id="LWDL01000015">
    <property type="protein sequence ID" value="OQW52241.1"/>
    <property type="molecule type" value="Genomic_DNA"/>
</dbReference>
<evidence type="ECO:0000256" key="10">
    <source>
        <dbReference type="HAMAP-Rule" id="MF_00033"/>
    </source>
</evidence>
<evidence type="ECO:0000256" key="2">
    <source>
        <dbReference type="ARBA" id="ARBA00022618"/>
    </source>
</evidence>
<evidence type="ECO:0000313" key="13">
    <source>
        <dbReference type="EMBL" id="OQW52241.1"/>
    </source>
</evidence>
<comment type="similarity">
    <text evidence="10">Belongs to the glycosyltransferase 28 family. MurG subfamily.</text>
</comment>
<dbReference type="AlphaFoldDB" id="A0A1W9HYC1"/>
<keyword evidence="5 10" id="KW-0133">Cell shape</keyword>
<evidence type="ECO:0000256" key="1">
    <source>
        <dbReference type="ARBA" id="ARBA00022475"/>
    </source>
</evidence>
<evidence type="ECO:0000259" key="11">
    <source>
        <dbReference type="Pfam" id="PF03033"/>
    </source>
</evidence>
<feature type="binding site" evidence="10">
    <location>
        <position position="296"/>
    </location>
    <ligand>
        <name>UDP-N-acetyl-alpha-D-glucosamine</name>
        <dbReference type="ChEBI" id="CHEBI:57705"/>
    </ligand>
</feature>
<dbReference type="InterPro" id="IPR004276">
    <property type="entry name" value="GlycoTrans_28_N"/>
</dbReference>
<dbReference type="HAMAP" id="MF_00033">
    <property type="entry name" value="MurG"/>
    <property type="match status" value="1"/>
</dbReference>
<dbReference type="InterPro" id="IPR007235">
    <property type="entry name" value="Glyco_trans_28_C"/>
</dbReference>
<dbReference type="GO" id="GO:0009252">
    <property type="term" value="P:peptidoglycan biosynthetic process"/>
    <property type="evidence" value="ECO:0007669"/>
    <property type="project" value="UniProtKB-UniRule"/>
</dbReference>
<gene>
    <name evidence="10" type="primary">murG</name>
    <name evidence="13" type="ORF">A4S15_08825</name>
</gene>
<sequence>MSETPRTVLLAAGGTGGHLFPAEALAGTLSQRGWLVDLATDERGDRYGFRFPARTIHIVPSATLRARNPLAVAATFLTLARGILKALLVLRRIRPAVVVGFGGYPSFPPLFAASLLGIPAVLHEQNAVMGRANRRLAERVQAVGLSWSKTVYADGAIAAKARHVGVPVRALVTEAAKHAYPSLNDPFRLLVFGGSQGARIFADLMPAALAALSVQTRRRLSLTQQAREEDIPRLRAAFDAIGVTVELASFFQNLPQRIGESHLVIARSGASTVAELAVIGRPSILVPLPHAIDNDQLRNAQALAGVGGAIVLEQGGLTPERLAEHIENAVNEPNRLSKMAEAAKSIGIADAVERLAALVQDIAQPARIG</sequence>
<keyword evidence="3 10" id="KW-0328">Glycosyltransferase</keyword>
<dbReference type="GO" id="GO:0051991">
    <property type="term" value="F:UDP-N-acetyl-D-glucosamine:N-acetylmuramoyl-L-alanyl-D-glutamyl-meso-2,6-diaminopimelyl-D-alanyl-D-alanine-diphosphoundecaprenol 4-beta-N-acetylglucosaminlytransferase activity"/>
    <property type="evidence" value="ECO:0007669"/>
    <property type="project" value="RHEA"/>
</dbReference>
<comment type="caution">
    <text evidence="10">Lacks conserved residue(s) required for the propagation of feature annotation.</text>
</comment>
<dbReference type="Gene3D" id="3.40.50.2000">
    <property type="entry name" value="Glycogen Phosphorylase B"/>
    <property type="match status" value="2"/>
</dbReference>
<dbReference type="Proteomes" id="UP000192872">
    <property type="component" value="Unassembled WGS sequence"/>
</dbReference>
<keyword evidence="1 10" id="KW-1003">Cell membrane</keyword>
<keyword evidence="7 10" id="KW-0472">Membrane</keyword>
<evidence type="ECO:0000256" key="6">
    <source>
        <dbReference type="ARBA" id="ARBA00022984"/>
    </source>
</evidence>